<feature type="region of interest" description="Disordered" evidence="1">
    <location>
        <begin position="58"/>
        <end position="78"/>
    </location>
</feature>
<evidence type="ECO:0000256" key="1">
    <source>
        <dbReference type="SAM" id="MobiDB-lite"/>
    </source>
</evidence>
<gene>
    <name evidence="2" type="ORF">OESDEN_17649</name>
</gene>
<dbReference type="AlphaFoldDB" id="A0A0B1SGN1"/>
<proteinExistence type="predicted"/>
<feature type="compositionally biased region" description="Polar residues" evidence="1">
    <location>
        <begin position="121"/>
        <end position="130"/>
    </location>
</feature>
<evidence type="ECO:0000313" key="2">
    <source>
        <dbReference type="EMBL" id="KHJ82657.1"/>
    </source>
</evidence>
<accession>A0A0B1SGN1</accession>
<protein>
    <submittedName>
        <fullName evidence="2">Uncharacterized protein</fullName>
    </submittedName>
</protein>
<dbReference type="Proteomes" id="UP000053660">
    <property type="component" value="Unassembled WGS sequence"/>
</dbReference>
<feature type="region of interest" description="Disordered" evidence="1">
    <location>
        <begin position="22"/>
        <end position="46"/>
    </location>
</feature>
<feature type="compositionally biased region" description="Polar residues" evidence="1">
    <location>
        <begin position="25"/>
        <end position="42"/>
    </location>
</feature>
<name>A0A0B1SGN1_OESDE</name>
<sequence length="202" mass="22403">MALMERDKARKQEILEKNHAVASRLSANSSRKNYAFGSSTPRELSFLDPRILKMNAMEKRYSPDNKNSPPNGPVNARRGRSMASMLSTSMFVSTPERTPDRTRQTASITRLAQPKTAPSKAHNSMTQSVYHPSPNPPTTPTARPRRKMLNQITNSAPHPVHTGSAASAPNRKTEPKPKTPSPRGTPTRAVSTAFNFRLWFPS</sequence>
<evidence type="ECO:0000313" key="3">
    <source>
        <dbReference type="Proteomes" id="UP000053660"/>
    </source>
</evidence>
<keyword evidence="3" id="KW-1185">Reference proteome</keyword>
<dbReference type="OrthoDB" id="5877833at2759"/>
<organism evidence="2 3">
    <name type="scientific">Oesophagostomum dentatum</name>
    <name type="common">Nodular worm</name>
    <dbReference type="NCBI Taxonomy" id="61180"/>
    <lineage>
        <taxon>Eukaryota</taxon>
        <taxon>Metazoa</taxon>
        <taxon>Ecdysozoa</taxon>
        <taxon>Nematoda</taxon>
        <taxon>Chromadorea</taxon>
        <taxon>Rhabditida</taxon>
        <taxon>Rhabditina</taxon>
        <taxon>Rhabditomorpha</taxon>
        <taxon>Strongyloidea</taxon>
        <taxon>Strongylidae</taxon>
        <taxon>Oesophagostomum</taxon>
    </lineage>
</organism>
<reference evidence="2 3" key="1">
    <citation type="submission" date="2014-03" db="EMBL/GenBank/DDBJ databases">
        <title>Draft genome of the hookworm Oesophagostomum dentatum.</title>
        <authorList>
            <person name="Mitreva M."/>
        </authorList>
    </citation>
    <scope>NUCLEOTIDE SEQUENCE [LARGE SCALE GENOMIC DNA]</scope>
    <source>
        <strain evidence="2 3">OD-Hann</strain>
    </source>
</reference>
<feature type="region of interest" description="Disordered" evidence="1">
    <location>
        <begin position="90"/>
        <end position="190"/>
    </location>
</feature>
<dbReference type="EMBL" id="KN577907">
    <property type="protein sequence ID" value="KHJ82657.1"/>
    <property type="molecule type" value="Genomic_DNA"/>
</dbReference>